<dbReference type="GO" id="GO:0003677">
    <property type="term" value="F:DNA binding"/>
    <property type="evidence" value="ECO:0007669"/>
    <property type="project" value="UniProtKB-KW"/>
</dbReference>
<comment type="caution">
    <text evidence="6">The sequence shown here is derived from an EMBL/GenBank/DDBJ whole genome shotgun (WGS) entry which is preliminary data.</text>
</comment>
<evidence type="ECO:0000256" key="2">
    <source>
        <dbReference type="ARBA" id="ARBA00022723"/>
    </source>
</evidence>
<name>A0A8T9BZY1_9HELO</name>
<dbReference type="CDD" id="cd12148">
    <property type="entry name" value="fungal_TF_MHR"/>
    <property type="match status" value="1"/>
</dbReference>
<protein>
    <submittedName>
        <fullName evidence="6">Fusaridione A cluster transcription factor fsdR</fullName>
    </submittedName>
</protein>
<gene>
    <name evidence="6" type="primary">fsdR_1</name>
    <name evidence="6" type="ORF">LSUE1_G005990</name>
</gene>
<comment type="subcellular location">
    <subcellularLocation>
        <location evidence="1">Nucleus</location>
    </subcellularLocation>
</comment>
<dbReference type="AlphaFoldDB" id="A0A8T9BZY1"/>
<dbReference type="InterPro" id="IPR050987">
    <property type="entry name" value="AtrR-like"/>
</dbReference>
<keyword evidence="3" id="KW-0238">DNA-binding</keyword>
<evidence type="ECO:0000313" key="6">
    <source>
        <dbReference type="EMBL" id="TVY73441.1"/>
    </source>
</evidence>
<feature type="region of interest" description="Disordered" evidence="5">
    <location>
        <begin position="313"/>
        <end position="343"/>
    </location>
</feature>
<dbReference type="Proteomes" id="UP000469558">
    <property type="component" value="Unassembled WGS sequence"/>
</dbReference>
<keyword evidence="7" id="KW-1185">Reference proteome</keyword>
<dbReference type="PANTHER" id="PTHR46910:SF3">
    <property type="entry name" value="HALOTOLERANCE PROTEIN 9-RELATED"/>
    <property type="match status" value="1"/>
</dbReference>
<evidence type="ECO:0000256" key="1">
    <source>
        <dbReference type="ARBA" id="ARBA00004123"/>
    </source>
</evidence>
<evidence type="ECO:0000256" key="4">
    <source>
        <dbReference type="ARBA" id="ARBA00023242"/>
    </source>
</evidence>
<dbReference type="EMBL" id="QGMK01001078">
    <property type="protein sequence ID" value="TVY73441.1"/>
    <property type="molecule type" value="Genomic_DNA"/>
</dbReference>
<sequence length="401" mass="45166">MFSFENEIAVTILGSALQQMTLGGYQYNRKPQGVSDLQLLHRRRLYWHGFCLDSDLSTRLGKPPVVNEGQIIDVPDEHPIDGVGVITFNGESFNYLKERVALAKLQYKTYSLLFSDKRAQQPTVELHASIDELDEGLRRWRENVPEILPPKGSLNRSDYSRLICLTVLHYTYLQLTIAVHSVVFVGNCPDETEDRIMSSVALCVSAARASISLLNHHDNPHPFTVFLINHVAWSVDILFMNILHNKSSPRVYEDLALLEKILKFYEKHDANRGSTPAYQITKALYRIASRASRIAQSNTQTHVDRHIVPGAGFQPDTTVSLPGPSHSSDLSDPPQDHMGLPPAMDNMAWAGNGMDHMTSLDPGWMMPMGFQAEYWQDPWANVFQDPDLSDLSLQPEDLSTL</sequence>
<dbReference type="GO" id="GO:0005634">
    <property type="term" value="C:nucleus"/>
    <property type="evidence" value="ECO:0007669"/>
    <property type="project" value="UniProtKB-SubCell"/>
</dbReference>
<reference evidence="6 7" key="1">
    <citation type="submission" date="2018-05" db="EMBL/GenBank/DDBJ databases">
        <title>Genome sequencing and assembly of the regulated plant pathogen Lachnellula willkommii and related sister species for the development of diagnostic species identification markers.</title>
        <authorList>
            <person name="Giroux E."/>
            <person name="Bilodeau G."/>
        </authorList>
    </citation>
    <scope>NUCLEOTIDE SEQUENCE [LARGE SCALE GENOMIC DNA]</scope>
    <source>
        <strain evidence="6 7">CBS 268.59</strain>
    </source>
</reference>
<dbReference type="PANTHER" id="PTHR46910">
    <property type="entry name" value="TRANSCRIPTION FACTOR PDR1"/>
    <property type="match status" value="1"/>
</dbReference>
<evidence type="ECO:0000313" key="7">
    <source>
        <dbReference type="Proteomes" id="UP000469558"/>
    </source>
</evidence>
<evidence type="ECO:0000256" key="3">
    <source>
        <dbReference type="ARBA" id="ARBA00023125"/>
    </source>
</evidence>
<keyword evidence="2" id="KW-0479">Metal-binding</keyword>
<proteinExistence type="predicted"/>
<dbReference type="OrthoDB" id="4116913at2759"/>
<keyword evidence="4" id="KW-0539">Nucleus</keyword>
<dbReference type="GO" id="GO:0046872">
    <property type="term" value="F:metal ion binding"/>
    <property type="evidence" value="ECO:0007669"/>
    <property type="project" value="UniProtKB-KW"/>
</dbReference>
<accession>A0A8T9BZY1</accession>
<evidence type="ECO:0000256" key="5">
    <source>
        <dbReference type="SAM" id="MobiDB-lite"/>
    </source>
</evidence>
<organism evidence="6 7">
    <name type="scientific">Lachnellula suecica</name>
    <dbReference type="NCBI Taxonomy" id="602035"/>
    <lineage>
        <taxon>Eukaryota</taxon>
        <taxon>Fungi</taxon>
        <taxon>Dikarya</taxon>
        <taxon>Ascomycota</taxon>
        <taxon>Pezizomycotina</taxon>
        <taxon>Leotiomycetes</taxon>
        <taxon>Helotiales</taxon>
        <taxon>Lachnaceae</taxon>
        <taxon>Lachnellula</taxon>
    </lineage>
</organism>
<dbReference type="GO" id="GO:0003700">
    <property type="term" value="F:DNA-binding transcription factor activity"/>
    <property type="evidence" value="ECO:0007669"/>
    <property type="project" value="InterPro"/>
</dbReference>
<feature type="compositionally biased region" description="Polar residues" evidence="5">
    <location>
        <begin position="315"/>
        <end position="330"/>
    </location>
</feature>